<feature type="compositionally biased region" description="Basic and acidic residues" evidence="1">
    <location>
        <begin position="219"/>
        <end position="231"/>
    </location>
</feature>
<proteinExistence type="predicted"/>
<dbReference type="PANTHER" id="PTHR19932">
    <property type="entry name" value="WD REPEAT AND HMG-BOX DNA BINDING PROTEIN"/>
    <property type="match status" value="1"/>
</dbReference>
<comment type="caution">
    <text evidence="2">The sequence shown here is derived from an EMBL/GenBank/DDBJ whole genome shotgun (WGS) entry which is preliminary data.</text>
</comment>
<keyword evidence="3" id="KW-1185">Reference proteome</keyword>
<dbReference type="OrthoDB" id="2190823at2759"/>
<evidence type="ECO:0000256" key="1">
    <source>
        <dbReference type="SAM" id="MobiDB-lite"/>
    </source>
</evidence>
<reference evidence="3" key="2">
    <citation type="submission" date="2015-07" db="EMBL/GenBank/DDBJ databases">
        <title>Contrasting host-pathogen interactions and genome evolution in two generalist and specialist microsporidian pathogens of mosquitoes.</title>
        <authorList>
            <consortium name="The Broad Institute Genomics Platform"/>
            <consortium name="The Broad Institute Genome Sequencing Center for Infectious Disease"/>
            <person name="Cuomo C.A."/>
            <person name="Sanscrainte N.D."/>
            <person name="Goldberg J.M."/>
            <person name="Heiman D."/>
            <person name="Young S."/>
            <person name="Zeng Q."/>
            <person name="Becnel J.J."/>
            <person name="Birren B.W."/>
        </authorList>
    </citation>
    <scope>NUCLEOTIDE SEQUENCE [LARGE SCALE GENOMIC DNA]</scope>
    <source>
        <strain evidence="3">USNM 41457</strain>
    </source>
</reference>
<accession>J9DK30</accession>
<dbReference type="GO" id="GO:0043596">
    <property type="term" value="C:nuclear replication fork"/>
    <property type="evidence" value="ECO:0007669"/>
    <property type="project" value="TreeGrafter"/>
</dbReference>
<evidence type="ECO:0000313" key="3">
    <source>
        <dbReference type="Proteomes" id="UP000003163"/>
    </source>
</evidence>
<protein>
    <submittedName>
        <fullName evidence="2">Uncharacterized protein</fullName>
    </submittedName>
</protein>
<gene>
    <name evidence="2" type="ORF">EDEG_02614</name>
</gene>
<dbReference type="EMBL" id="AFBI03000049">
    <property type="protein sequence ID" value="EJW02970.1"/>
    <property type="molecule type" value="Genomic_DNA"/>
</dbReference>
<dbReference type="GO" id="GO:0003682">
    <property type="term" value="F:chromatin binding"/>
    <property type="evidence" value="ECO:0007669"/>
    <property type="project" value="TreeGrafter"/>
</dbReference>
<organism evidence="2 3">
    <name type="scientific">Edhazardia aedis (strain USNM 41457)</name>
    <name type="common">Microsporidian parasite</name>
    <dbReference type="NCBI Taxonomy" id="1003232"/>
    <lineage>
        <taxon>Eukaryota</taxon>
        <taxon>Fungi</taxon>
        <taxon>Fungi incertae sedis</taxon>
        <taxon>Microsporidia</taxon>
        <taxon>Edhazardia</taxon>
    </lineage>
</organism>
<dbReference type="PANTHER" id="PTHR19932:SF10">
    <property type="entry name" value="WD REPEAT AND HMG-BOX DNA-BINDING PROTEIN 1"/>
    <property type="match status" value="1"/>
</dbReference>
<sequence length="416" mass="48927">MQGRVTIYPSNEAYDFLATCIKFKKYLFASEKNIIYCKTADAFASHLEIKDQIKEFEFSQKGHIIFVRTADEILIYDFNRTLLRKVRFGVGNFVFDEKRNRIITFDGNRISNFNNVLNNVDLLIKEMGDIKFEKIKIETKRVREQSVLIEHEKTSKFVDDGTNRIAEYLGERKRKRLNELSKPVDELLTRIDKDSMYDSGFNLENIDKDDIYRDKEVLEASQESHRKSNDRKPRKKAKKNRKKARNPFIDECAEEKDDFESEVSIEEAEERKHGDDLGLFEVSKEEDEYESEEKYQKSSDESNSYEENEYNDNKTFMPGSFTLNDTSLFCYNKTGFIINYKGYIEAIFHDSEISQRDFHCQFHIGTVHSHGIVFADKDMVYFYGEIDWQKPIKDTKLLGITNSYVAAVTNKELFSF</sequence>
<dbReference type="VEuPathDB" id="MicrosporidiaDB:EDEG_02614"/>
<dbReference type="GO" id="GO:0000278">
    <property type="term" value="P:mitotic cell cycle"/>
    <property type="evidence" value="ECO:0007669"/>
    <property type="project" value="TreeGrafter"/>
</dbReference>
<dbReference type="AlphaFoldDB" id="J9DK30"/>
<feature type="region of interest" description="Disordered" evidence="1">
    <location>
        <begin position="219"/>
        <end position="310"/>
    </location>
</feature>
<feature type="compositionally biased region" description="Acidic residues" evidence="1">
    <location>
        <begin position="251"/>
        <end position="268"/>
    </location>
</feature>
<dbReference type="InParanoid" id="J9DK30"/>
<evidence type="ECO:0000313" key="2">
    <source>
        <dbReference type="EMBL" id="EJW02970.1"/>
    </source>
</evidence>
<dbReference type="GO" id="GO:0006261">
    <property type="term" value="P:DNA-templated DNA replication"/>
    <property type="evidence" value="ECO:0007669"/>
    <property type="project" value="TreeGrafter"/>
</dbReference>
<dbReference type="GO" id="GO:0006281">
    <property type="term" value="P:DNA repair"/>
    <property type="evidence" value="ECO:0007669"/>
    <property type="project" value="TreeGrafter"/>
</dbReference>
<feature type="compositionally biased region" description="Basic residues" evidence="1">
    <location>
        <begin position="232"/>
        <end position="245"/>
    </location>
</feature>
<dbReference type="HOGENOM" id="CLU_660617_0_0_1"/>
<reference evidence="2 3" key="1">
    <citation type="submission" date="2011-08" db="EMBL/GenBank/DDBJ databases">
        <authorList>
            <person name="Liu Z.J."/>
            <person name="Shi F.L."/>
            <person name="Lu J.Q."/>
            <person name="Li M."/>
            <person name="Wang Z.L."/>
        </authorList>
    </citation>
    <scope>NUCLEOTIDE SEQUENCE [LARGE SCALE GENOMIC DNA]</scope>
    <source>
        <strain evidence="2 3">USNM 41457</strain>
    </source>
</reference>
<dbReference type="Proteomes" id="UP000003163">
    <property type="component" value="Unassembled WGS sequence"/>
</dbReference>
<name>J9DK30_EDHAE</name>